<dbReference type="InterPro" id="IPR000262">
    <property type="entry name" value="FMN-dep_DH"/>
</dbReference>
<keyword evidence="6 11" id="KW-0460">Magnesium</keyword>
<dbReference type="CDD" id="cd02811">
    <property type="entry name" value="IDI-2_FMN"/>
    <property type="match status" value="1"/>
</dbReference>
<evidence type="ECO:0000313" key="14">
    <source>
        <dbReference type="Proteomes" id="UP000003422"/>
    </source>
</evidence>
<feature type="binding site" evidence="11">
    <location>
        <begin position="286"/>
        <end position="287"/>
    </location>
    <ligand>
        <name>FMN</name>
        <dbReference type="ChEBI" id="CHEBI:58210"/>
    </ligand>
</feature>
<dbReference type="GO" id="GO:0016491">
    <property type="term" value="F:oxidoreductase activity"/>
    <property type="evidence" value="ECO:0007669"/>
    <property type="project" value="InterPro"/>
</dbReference>
<feature type="binding site" evidence="11">
    <location>
        <position position="96"/>
    </location>
    <ligand>
        <name>FMN</name>
        <dbReference type="ChEBI" id="CHEBI:58210"/>
    </ligand>
</feature>
<feature type="binding site" evidence="11">
    <location>
        <begin position="10"/>
        <end position="11"/>
    </location>
    <ligand>
        <name>substrate</name>
    </ligand>
</feature>
<comment type="subcellular location">
    <subcellularLocation>
        <location evidence="11">Cytoplasm</location>
    </subcellularLocation>
</comment>
<evidence type="ECO:0000256" key="5">
    <source>
        <dbReference type="ARBA" id="ARBA00022723"/>
    </source>
</evidence>
<dbReference type="InterPro" id="IPR013785">
    <property type="entry name" value="Aldolase_TIM"/>
</dbReference>
<comment type="cofactor">
    <cofactor evidence="11">
        <name>Mg(2+)</name>
        <dbReference type="ChEBI" id="CHEBI:18420"/>
    </cofactor>
</comment>
<keyword evidence="7 11" id="KW-0521">NADP</keyword>
<dbReference type="EC" id="5.3.3.2" evidence="11"/>
<dbReference type="GO" id="GO:0005737">
    <property type="term" value="C:cytoplasm"/>
    <property type="evidence" value="ECO:0007669"/>
    <property type="project" value="UniProtKB-SubCell"/>
</dbReference>
<dbReference type="SUPFAM" id="SSF51395">
    <property type="entry name" value="FMN-linked oxidoreductases"/>
    <property type="match status" value="1"/>
</dbReference>
<dbReference type="PATRIC" id="fig|997350.3.peg.1802"/>
<dbReference type="NCBIfam" id="TIGR02151">
    <property type="entry name" value="IPP_isom_2"/>
    <property type="match status" value="1"/>
</dbReference>
<evidence type="ECO:0000256" key="8">
    <source>
        <dbReference type="ARBA" id="ARBA00023229"/>
    </source>
</evidence>
<keyword evidence="9 11" id="KW-0413">Isomerase</keyword>
<keyword evidence="4 11" id="KW-0288">FMN</keyword>
<dbReference type="Gene3D" id="3.20.20.70">
    <property type="entry name" value="Aldolase class I"/>
    <property type="match status" value="1"/>
</dbReference>
<comment type="catalytic activity">
    <reaction evidence="11">
        <text>isopentenyl diphosphate = dimethylallyl diphosphate</text>
        <dbReference type="Rhea" id="RHEA:23284"/>
        <dbReference type="ChEBI" id="CHEBI:57623"/>
        <dbReference type="ChEBI" id="CHEBI:128769"/>
        <dbReference type="EC" id="5.3.3.2"/>
    </reaction>
</comment>
<dbReference type="InterPro" id="IPR011179">
    <property type="entry name" value="IPdP_isomerase"/>
</dbReference>
<feature type="binding site" evidence="11">
    <location>
        <begin position="265"/>
        <end position="267"/>
    </location>
    <ligand>
        <name>FMN</name>
        <dbReference type="ChEBI" id="CHEBI:58210"/>
    </ligand>
</feature>
<comment type="cofactor">
    <cofactor evidence="1 11">
        <name>FMN</name>
        <dbReference type="ChEBI" id="CHEBI:58210"/>
    </cofactor>
</comment>
<keyword evidence="3 11" id="KW-0285">Flavoprotein</keyword>
<dbReference type="Proteomes" id="UP000003422">
    <property type="component" value="Unassembled WGS sequence"/>
</dbReference>
<comment type="subunit">
    <text evidence="10 11">Homooctamer. Dimer of tetramers.</text>
</comment>
<keyword evidence="8 11" id="KW-0414">Isoprene biosynthesis</keyword>
<evidence type="ECO:0000256" key="3">
    <source>
        <dbReference type="ARBA" id="ARBA00022630"/>
    </source>
</evidence>
<feature type="binding site" evidence="11">
    <location>
        <begin position="66"/>
        <end position="68"/>
    </location>
    <ligand>
        <name>FMN</name>
        <dbReference type="ChEBI" id="CHEBI:58210"/>
    </ligand>
</feature>
<evidence type="ECO:0000313" key="13">
    <source>
        <dbReference type="EMBL" id="EGY77431.1"/>
    </source>
</evidence>
<dbReference type="GO" id="GO:0010181">
    <property type="term" value="F:FMN binding"/>
    <property type="evidence" value="ECO:0007669"/>
    <property type="project" value="UniProtKB-UniRule"/>
</dbReference>
<feature type="domain" description="FMN-dependent dehydrogenase" evidence="12">
    <location>
        <begin position="171"/>
        <end position="329"/>
    </location>
</feature>
<proteinExistence type="inferred from homology"/>
<dbReference type="GO" id="GO:0000287">
    <property type="term" value="F:magnesium ion binding"/>
    <property type="evidence" value="ECO:0007669"/>
    <property type="project" value="UniProtKB-UniRule"/>
</dbReference>
<evidence type="ECO:0000256" key="2">
    <source>
        <dbReference type="ARBA" id="ARBA00022490"/>
    </source>
</evidence>
<dbReference type="GO" id="GO:0004452">
    <property type="term" value="F:isopentenyl-diphosphate delta-isomerase activity"/>
    <property type="evidence" value="ECO:0007669"/>
    <property type="project" value="UniProtKB-UniRule"/>
</dbReference>
<evidence type="ECO:0000256" key="7">
    <source>
        <dbReference type="ARBA" id="ARBA00022857"/>
    </source>
</evidence>
<dbReference type="GO" id="GO:0008299">
    <property type="term" value="P:isoprenoid biosynthetic process"/>
    <property type="evidence" value="ECO:0007669"/>
    <property type="project" value="UniProtKB-UniRule"/>
</dbReference>
<keyword evidence="5 11" id="KW-0479">Metal-binding</keyword>
<dbReference type="STRING" id="997350.HMPREF9129_1880"/>
<feature type="binding site" evidence="11">
    <location>
        <position position="156"/>
    </location>
    <ligand>
        <name>substrate</name>
    </ligand>
</feature>
<feature type="binding site" evidence="11">
    <location>
        <position position="126"/>
    </location>
    <ligand>
        <name>FMN</name>
        <dbReference type="ChEBI" id="CHEBI:58210"/>
    </ligand>
</feature>
<organism evidence="13 14">
    <name type="scientific">Peptoniphilus indolicus ATCC 29427</name>
    <dbReference type="NCBI Taxonomy" id="997350"/>
    <lineage>
        <taxon>Bacteria</taxon>
        <taxon>Bacillati</taxon>
        <taxon>Bacillota</taxon>
        <taxon>Tissierellia</taxon>
        <taxon>Tissierellales</taxon>
        <taxon>Peptoniphilaceae</taxon>
        <taxon>Peptoniphilus</taxon>
    </lineage>
</organism>
<dbReference type="AlphaFoldDB" id="G4D650"/>
<comment type="caution">
    <text evidence="13">The sequence shown here is derived from an EMBL/GenBank/DDBJ whole genome shotgun (WGS) entry which is preliminary data.</text>
</comment>
<name>G4D650_9FIRM</name>
<dbReference type="EMBL" id="AGBB01000191">
    <property type="protein sequence ID" value="EGY77431.1"/>
    <property type="molecule type" value="Genomic_DNA"/>
</dbReference>
<gene>
    <name evidence="11 13" type="primary">fni</name>
    <name evidence="13" type="ORF">HMPREF9129_1880</name>
</gene>
<evidence type="ECO:0000256" key="9">
    <source>
        <dbReference type="ARBA" id="ARBA00023235"/>
    </source>
</evidence>
<evidence type="ECO:0000256" key="11">
    <source>
        <dbReference type="HAMAP-Rule" id="MF_00354"/>
    </source>
</evidence>
<evidence type="ECO:0000256" key="10">
    <source>
        <dbReference type="ARBA" id="ARBA00025810"/>
    </source>
</evidence>
<accession>G4D650</accession>
<dbReference type="Pfam" id="PF01070">
    <property type="entry name" value="FMN_dh"/>
    <property type="match status" value="1"/>
</dbReference>
<feature type="binding site" evidence="11">
    <location>
        <position position="188"/>
    </location>
    <ligand>
        <name>FMN</name>
        <dbReference type="ChEBI" id="CHEBI:58210"/>
    </ligand>
</feature>
<dbReference type="PANTHER" id="PTHR43665:SF1">
    <property type="entry name" value="ISOPENTENYL-DIPHOSPHATE DELTA-ISOMERASE"/>
    <property type="match status" value="1"/>
</dbReference>
<dbReference type="PANTHER" id="PTHR43665">
    <property type="entry name" value="ISOPENTENYL-DIPHOSPHATE DELTA-ISOMERASE"/>
    <property type="match status" value="1"/>
</dbReference>
<protein>
    <recommendedName>
        <fullName evidence="11">Isopentenyl-diphosphate delta-isomerase</fullName>
        <shortName evidence="11">IPP isomerase</shortName>
        <ecNumber evidence="11">5.3.3.2</ecNumber>
    </recommendedName>
    <alternativeName>
        <fullName evidence="11">Isopentenyl diphosphate:dimethylallyl diphosphate isomerase</fullName>
    </alternativeName>
    <alternativeName>
        <fullName evidence="11">Isopentenyl pyrophosphate isomerase</fullName>
    </alternativeName>
    <alternativeName>
        <fullName evidence="11">Type 2 isopentenyl diphosphate isomerase</fullName>
        <shortName evidence="11">IDI-2</shortName>
    </alternativeName>
</protein>
<sequence>MGDVEMRKYRKREHVENYLRSTYKGNPLFEDVFVYHNALPCCDYNKIDTTMEFLGKKISFPIMINAMTGGTEFSGDINKNLAKLAKELKIPMAVGSETIALEDEDASNSFKCVREIMGDEGVVVANISGYASAEDAKFAVDLIKADGLQIHLNPAQELAMDEGERDFTDVLKNIEDIVKAVEVPVIVKEVGFGISREVADRLYSVGVRNIDIAGFGGSNFFEVENLRTPDTDVSELYGWGIPTAMALIENVKDKPDDLFIVASGGVKNSLDVLKSLVLGADLVGISGEILSYLVHGGYEYTLRYLTELMEKTRISMALTGSCDLKDLKKVNYKLTGRLKDLIG</sequence>
<comment type="function">
    <text evidence="11">Involved in the biosynthesis of isoprenoids. Catalyzes the 1,3-allylic rearrangement of the homoallylic substrate isopentenyl (IPP) to its allylic isomer, dimethylallyl diphosphate (DMAPP).</text>
</comment>
<keyword evidence="2 11" id="KW-0963">Cytoplasm</keyword>
<feature type="binding site" evidence="11">
    <location>
        <position position="157"/>
    </location>
    <ligand>
        <name>Mg(2+)</name>
        <dbReference type="ChEBI" id="CHEBI:18420"/>
    </ligand>
</feature>
<dbReference type="PIRSF" id="PIRSF003314">
    <property type="entry name" value="IPP_isomerase"/>
    <property type="match status" value="1"/>
</dbReference>
<keyword evidence="14" id="KW-1185">Reference proteome</keyword>
<reference evidence="13 14" key="1">
    <citation type="submission" date="2011-06" db="EMBL/GenBank/DDBJ databases">
        <authorList>
            <person name="Muzny D."/>
            <person name="Qin X."/>
            <person name="Deng J."/>
            <person name="Jiang H."/>
            <person name="Liu Y."/>
            <person name="Qu J."/>
            <person name="Song X.-Z."/>
            <person name="Zhang L."/>
            <person name="Thornton R."/>
            <person name="Coyle M."/>
            <person name="Francisco L."/>
            <person name="Jackson L."/>
            <person name="Javaid M."/>
            <person name="Korchina V."/>
            <person name="Kovar C."/>
            <person name="Mata R."/>
            <person name="Mathew T."/>
            <person name="Ngo R."/>
            <person name="Nguyen L."/>
            <person name="Nguyen N."/>
            <person name="Okwuonu G."/>
            <person name="Ongeri F."/>
            <person name="Pham C."/>
            <person name="Simmons D."/>
            <person name="Wilczek-Boney K."/>
            <person name="Hale W."/>
            <person name="Jakkamsetti A."/>
            <person name="Pham P."/>
            <person name="Ruth R."/>
            <person name="San Lucas F."/>
            <person name="Warren J."/>
            <person name="Zhang J."/>
            <person name="Zhao Z."/>
            <person name="Zhou C."/>
            <person name="Zhu D."/>
            <person name="Lee S."/>
            <person name="Bess C."/>
            <person name="Blankenburg K."/>
            <person name="Forbes L."/>
            <person name="Fu Q."/>
            <person name="Gubbala S."/>
            <person name="Hirani K."/>
            <person name="Jayaseelan J.C."/>
            <person name="Lara F."/>
            <person name="Munidasa M."/>
            <person name="Palculict T."/>
            <person name="Patil S."/>
            <person name="Pu L.-L."/>
            <person name="Saada N."/>
            <person name="Tang L."/>
            <person name="Weissenberger G."/>
            <person name="Zhu Y."/>
            <person name="Hemphill L."/>
            <person name="Shang Y."/>
            <person name="Youmans B."/>
            <person name="Ayvaz T."/>
            <person name="Ross M."/>
            <person name="Santibanez J."/>
            <person name="Aqrawi P."/>
            <person name="Gross S."/>
            <person name="Joshi V."/>
            <person name="Fowler G."/>
            <person name="Nazareth L."/>
            <person name="Reid J."/>
            <person name="Worley K."/>
            <person name="Petrosino J."/>
            <person name="Highlander S."/>
            <person name="Gibbs R."/>
        </authorList>
    </citation>
    <scope>NUCLEOTIDE SEQUENCE [LARGE SCALE GENOMIC DNA]</scope>
    <source>
        <strain evidence="13 14">ATCC 29427</strain>
    </source>
</reference>
<dbReference type="eggNOG" id="COG1304">
    <property type="taxonomic scope" value="Bacteria"/>
</dbReference>
<comment type="similarity">
    <text evidence="11">Belongs to the IPP isomerase type 2 family.</text>
</comment>
<dbReference type="HOGENOM" id="CLU_065515_0_0_9"/>
<evidence type="ECO:0000256" key="6">
    <source>
        <dbReference type="ARBA" id="ARBA00022842"/>
    </source>
</evidence>
<dbReference type="HAMAP" id="MF_00354">
    <property type="entry name" value="Idi_2"/>
    <property type="match status" value="1"/>
</dbReference>
<evidence type="ECO:0000259" key="12">
    <source>
        <dbReference type="Pfam" id="PF01070"/>
    </source>
</evidence>
<dbReference type="GO" id="GO:0070402">
    <property type="term" value="F:NADPH binding"/>
    <property type="evidence" value="ECO:0007669"/>
    <property type="project" value="UniProtKB-UniRule"/>
</dbReference>
<evidence type="ECO:0000256" key="1">
    <source>
        <dbReference type="ARBA" id="ARBA00001917"/>
    </source>
</evidence>
<comment type="caution">
    <text evidence="11">Lacks conserved residue(s) required for the propagation of feature annotation.</text>
</comment>
<comment type="cofactor">
    <cofactor evidence="11">
        <name>NADPH</name>
        <dbReference type="ChEBI" id="CHEBI:57783"/>
    </cofactor>
</comment>
<evidence type="ECO:0000256" key="4">
    <source>
        <dbReference type="ARBA" id="ARBA00022643"/>
    </source>
</evidence>